<keyword evidence="6" id="KW-1185">Reference proteome</keyword>
<dbReference type="AlphaFoldDB" id="A0A8J7SPU3"/>
<evidence type="ECO:0000259" key="4">
    <source>
        <dbReference type="Pfam" id="PF02668"/>
    </source>
</evidence>
<accession>A0A8J7SPU3</accession>
<dbReference type="Pfam" id="PF02668">
    <property type="entry name" value="TauD"/>
    <property type="match status" value="1"/>
</dbReference>
<dbReference type="SUPFAM" id="SSF51197">
    <property type="entry name" value="Clavaminate synthase-like"/>
    <property type="match status" value="1"/>
</dbReference>
<gene>
    <name evidence="5" type="ORF">KAJ83_16190</name>
</gene>
<comment type="cofactor">
    <cofactor evidence="1">
        <name>Fe(2+)</name>
        <dbReference type="ChEBI" id="CHEBI:29033"/>
    </cofactor>
</comment>
<dbReference type="InterPro" id="IPR042098">
    <property type="entry name" value="TauD-like_sf"/>
</dbReference>
<feature type="domain" description="TauD/TfdA-like" evidence="4">
    <location>
        <begin position="73"/>
        <end position="319"/>
    </location>
</feature>
<evidence type="ECO:0000256" key="2">
    <source>
        <dbReference type="ARBA" id="ARBA00023002"/>
    </source>
</evidence>
<organism evidence="5 6">
    <name type="scientific">Marivibrio halodurans</name>
    <dbReference type="NCBI Taxonomy" id="2039722"/>
    <lineage>
        <taxon>Bacteria</taxon>
        <taxon>Pseudomonadati</taxon>
        <taxon>Pseudomonadota</taxon>
        <taxon>Alphaproteobacteria</taxon>
        <taxon>Rhodospirillales</taxon>
        <taxon>Rhodospirillaceae</taxon>
        <taxon>Marivibrio</taxon>
    </lineage>
</organism>
<dbReference type="GO" id="GO:0016706">
    <property type="term" value="F:2-oxoglutarate-dependent dioxygenase activity"/>
    <property type="evidence" value="ECO:0007669"/>
    <property type="project" value="UniProtKB-ARBA"/>
</dbReference>
<evidence type="ECO:0000256" key="1">
    <source>
        <dbReference type="ARBA" id="ARBA00001954"/>
    </source>
</evidence>
<dbReference type="InterPro" id="IPR050411">
    <property type="entry name" value="AlphaKG_dependent_hydroxylases"/>
</dbReference>
<comment type="caution">
    <text evidence="5">The sequence shown here is derived from an EMBL/GenBank/DDBJ whole genome shotgun (WGS) entry which is preliminary data.</text>
</comment>
<evidence type="ECO:0000313" key="5">
    <source>
        <dbReference type="EMBL" id="MBP5858561.1"/>
    </source>
</evidence>
<protein>
    <submittedName>
        <fullName evidence="5">TauD/TfdA family dioxygenase</fullName>
    </submittedName>
</protein>
<dbReference type="Gene3D" id="3.60.130.10">
    <property type="entry name" value="Clavaminate synthase-like"/>
    <property type="match status" value="1"/>
</dbReference>
<proteinExistence type="predicted"/>
<dbReference type="EMBL" id="JAGMWN010000009">
    <property type="protein sequence ID" value="MBP5858561.1"/>
    <property type="molecule type" value="Genomic_DNA"/>
</dbReference>
<dbReference type="RefSeq" id="WP_210683154.1">
    <property type="nucleotide sequence ID" value="NZ_JAGMWN010000009.1"/>
</dbReference>
<evidence type="ECO:0000313" key="6">
    <source>
        <dbReference type="Proteomes" id="UP000672602"/>
    </source>
</evidence>
<keyword evidence="5" id="KW-0223">Dioxygenase</keyword>
<keyword evidence="3" id="KW-0045">Antibiotic biosynthesis</keyword>
<keyword evidence="2" id="KW-0560">Oxidoreductase</keyword>
<dbReference type="Proteomes" id="UP000672602">
    <property type="component" value="Unassembled WGS sequence"/>
</dbReference>
<dbReference type="PANTHER" id="PTHR10696:SF56">
    <property type="entry name" value="TAUD_TFDA-LIKE DOMAIN-CONTAINING PROTEIN"/>
    <property type="match status" value="1"/>
</dbReference>
<dbReference type="InterPro" id="IPR003819">
    <property type="entry name" value="TauD/TfdA-like"/>
</dbReference>
<name>A0A8J7SPU3_9PROT</name>
<sequence>MSVTRPSNESALAAPFTGPMAWRAEDIAKTKWKYALDTACLAEIDDLVASLRRNALPTILLTPDDFEMPRCREAMRAVREGLIDGSGIALVDRLPMERLTKDEAKTVYWVLSSMISRPVAQKVDGTMIYDIQDTGAKAVAGSGVRPDKTNIDLTFHNDNSYNNPMPDFVGLLCLQPAKQGGVSRLMSFETTYNALLERHRDALARLYEPFLFDRQKEHHPDEAGTISEPIFVESDGVKARLGLHQVRNGYEMSGESMDAETARALAALEEIFADNALQIHFAMEAGQFQYVNNLAIGHSRTEFTDFDRPEDRRHLVRLWMRDKGRRTYFGQ</sequence>
<reference evidence="5" key="1">
    <citation type="submission" date="2021-04" db="EMBL/GenBank/DDBJ databases">
        <authorList>
            <person name="Zhang D.-C."/>
        </authorList>
    </citation>
    <scope>NUCLEOTIDE SEQUENCE</scope>
    <source>
        <strain evidence="5">CGMCC 1.15697</strain>
    </source>
</reference>
<evidence type="ECO:0000256" key="3">
    <source>
        <dbReference type="ARBA" id="ARBA00023194"/>
    </source>
</evidence>
<dbReference type="PANTHER" id="PTHR10696">
    <property type="entry name" value="GAMMA-BUTYROBETAINE HYDROXYLASE-RELATED"/>
    <property type="match status" value="1"/>
</dbReference>
<dbReference type="GO" id="GO:0017000">
    <property type="term" value="P:antibiotic biosynthetic process"/>
    <property type="evidence" value="ECO:0007669"/>
    <property type="project" value="UniProtKB-KW"/>
</dbReference>